<dbReference type="PROSITE" id="PS00775">
    <property type="entry name" value="GLYCOSYL_HYDROL_F3"/>
    <property type="match status" value="1"/>
</dbReference>
<dbReference type="InterPro" id="IPR001764">
    <property type="entry name" value="Glyco_hydro_3_N"/>
</dbReference>
<evidence type="ECO:0000259" key="4">
    <source>
        <dbReference type="Pfam" id="PF00933"/>
    </source>
</evidence>
<dbReference type="RefSeq" id="WP_134454715.1">
    <property type="nucleotide sequence ID" value="NZ_SOFL01000049.1"/>
</dbReference>
<comment type="similarity">
    <text evidence="1">Belongs to the glycosyl hydrolase 3 family.</text>
</comment>
<dbReference type="InterPro" id="IPR019800">
    <property type="entry name" value="Glyco_hydro_3_AS"/>
</dbReference>
<dbReference type="OrthoDB" id="9805821at2"/>
<dbReference type="InterPro" id="IPR050226">
    <property type="entry name" value="NagZ_Beta-hexosaminidase"/>
</dbReference>
<dbReference type="AlphaFoldDB" id="A0A4R8VYN4"/>
<dbReference type="Pfam" id="PF00933">
    <property type="entry name" value="Glyco_hydro_3"/>
    <property type="match status" value="1"/>
</dbReference>
<organism evidence="5 6">
    <name type="scientific">Cryobacterium adonitolivorans</name>
    <dbReference type="NCBI Taxonomy" id="1259189"/>
    <lineage>
        <taxon>Bacteria</taxon>
        <taxon>Bacillati</taxon>
        <taxon>Actinomycetota</taxon>
        <taxon>Actinomycetes</taxon>
        <taxon>Micrococcales</taxon>
        <taxon>Microbacteriaceae</taxon>
        <taxon>Cryobacterium</taxon>
    </lineage>
</organism>
<dbReference type="InterPro" id="IPR017853">
    <property type="entry name" value="GH"/>
</dbReference>
<dbReference type="Gene3D" id="3.20.20.300">
    <property type="entry name" value="Glycoside hydrolase, family 3, N-terminal domain"/>
    <property type="match status" value="1"/>
</dbReference>
<proteinExistence type="inferred from homology"/>
<evidence type="ECO:0000256" key="2">
    <source>
        <dbReference type="ARBA" id="ARBA00022801"/>
    </source>
</evidence>
<name>A0A4R8VYN4_9MICO</name>
<evidence type="ECO:0000256" key="3">
    <source>
        <dbReference type="ARBA" id="ARBA00023295"/>
    </source>
</evidence>
<evidence type="ECO:0000256" key="1">
    <source>
        <dbReference type="ARBA" id="ARBA00005336"/>
    </source>
</evidence>
<dbReference type="GO" id="GO:0004553">
    <property type="term" value="F:hydrolase activity, hydrolyzing O-glycosyl compounds"/>
    <property type="evidence" value="ECO:0007669"/>
    <property type="project" value="InterPro"/>
</dbReference>
<dbReference type="SUPFAM" id="SSF51445">
    <property type="entry name" value="(Trans)glycosidases"/>
    <property type="match status" value="1"/>
</dbReference>
<dbReference type="GO" id="GO:0009254">
    <property type="term" value="P:peptidoglycan turnover"/>
    <property type="evidence" value="ECO:0007669"/>
    <property type="project" value="TreeGrafter"/>
</dbReference>
<evidence type="ECO:0000313" key="5">
    <source>
        <dbReference type="EMBL" id="TFB98677.1"/>
    </source>
</evidence>
<accession>A0A4R8VYN4</accession>
<dbReference type="PANTHER" id="PTHR30480">
    <property type="entry name" value="BETA-HEXOSAMINIDASE-RELATED"/>
    <property type="match status" value="1"/>
</dbReference>
<dbReference type="EMBL" id="SOFL01000049">
    <property type="protein sequence ID" value="TFB98677.1"/>
    <property type="molecule type" value="Genomic_DNA"/>
</dbReference>
<dbReference type="GO" id="GO:0005975">
    <property type="term" value="P:carbohydrate metabolic process"/>
    <property type="evidence" value="ECO:0007669"/>
    <property type="project" value="InterPro"/>
</dbReference>
<gene>
    <name evidence="5" type="ORF">E3O42_15020</name>
</gene>
<sequence>MTGLIGGESLVRTHIRATLMPGFVGTVLPGWLRQRLQDGLGAVCLFGQNIESIAQLRELTDSIRDANPLAVIAIDEEGGDVTRLYFSSGSPYPGNAILGRIDDVGYTEEVGRLVGWELRKAGCTLTFAPDADVNSNPDNPVIGVRSFGVDPARVGRHSAAWVRGVQSTGVAACPKHFPGHGDTALDSHLAMPVVDLPPATLRERELVPFRAAITAGAKAIMTSHILLPQVDPENPATLSSRVLGGLLRTELGFSGVIVSDALDMKGASGVLGIPGAAVAALAAGCDLLCIGTENTPAQLDQIEAEVLAAVDAGTLTEARLAEAAGRVHRLAAGITDETLNIPLPDAALAAPEPGFDTGRIIASFAVNEHAKLWLAATPETFSVVRLDTVTNIAVGAAPWGPFAEVAAHPESDLAAAWRARPLVGRTVDDSGALELPARTPVVVIGKDNHRHPFIRDLVDALRADRRDVLVVDMGWPSDELTYADIATFGASRLAGRALLELLAAVPA</sequence>
<keyword evidence="2" id="KW-0378">Hydrolase</keyword>
<dbReference type="Proteomes" id="UP000297907">
    <property type="component" value="Unassembled WGS sequence"/>
</dbReference>
<keyword evidence="3" id="KW-0326">Glycosidase</keyword>
<feature type="domain" description="Glycoside hydrolase family 3 N-terminal" evidence="4">
    <location>
        <begin position="38"/>
        <end position="330"/>
    </location>
</feature>
<evidence type="ECO:0000313" key="6">
    <source>
        <dbReference type="Proteomes" id="UP000297907"/>
    </source>
</evidence>
<dbReference type="PANTHER" id="PTHR30480:SF16">
    <property type="entry name" value="GLYCOSIDE HYDROLASE FAMILY 3 DOMAIN PROTEIN"/>
    <property type="match status" value="1"/>
</dbReference>
<keyword evidence="6" id="KW-1185">Reference proteome</keyword>
<dbReference type="InterPro" id="IPR036962">
    <property type="entry name" value="Glyco_hydro_3_N_sf"/>
</dbReference>
<protein>
    <recommendedName>
        <fullName evidence="4">Glycoside hydrolase family 3 N-terminal domain-containing protein</fullName>
    </recommendedName>
</protein>
<reference evidence="5 6" key="1">
    <citation type="submission" date="2019-03" db="EMBL/GenBank/DDBJ databases">
        <title>Genomics of glacier-inhabiting Cryobacterium strains.</title>
        <authorList>
            <person name="Liu Q."/>
            <person name="Xin Y.-H."/>
        </authorList>
    </citation>
    <scope>NUCLEOTIDE SEQUENCE [LARGE SCALE GENOMIC DNA]</scope>
    <source>
        <strain evidence="5 6">RHLS22-1</strain>
    </source>
</reference>
<comment type="caution">
    <text evidence="5">The sequence shown here is derived from an EMBL/GenBank/DDBJ whole genome shotgun (WGS) entry which is preliminary data.</text>
</comment>